<dbReference type="AlphaFoldDB" id="A0AAV4BGS0"/>
<protein>
    <submittedName>
        <fullName evidence="1">Uncharacterized protein</fullName>
    </submittedName>
</protein>
<dbReference type="Proteomes" id="UP000735302">
    <property type="component" value="Unassembled WGS sequence"/>
</dbReference>
<dbReference type="EMBL" id="BLXT01004946">
    <property type="protein sequence ID" value="GFO18348.1"/>
    <property type="molecule type" value="Genomic_DNA"/>
</dbReference>
<accession>A0AAV4BGS0</accession>
<evidence type="ECO:0000313" key="1">
    <source>
        <dbReference type="EMBL" id="GFO18348.1"/>
    </source>
</evidence>
<reference evidence="1 2" key="1">
    <citation type="journal article" date="2021" name="Elife">
        <title>Chloroplast acquisition without the gene transfer in kleptoplastic sea slugs, Plakobranchus ocellatus.</title>
        <authorList>
            <person name="Maeda T."/>
            <person name="Takahashi S."/>
            <person name="Yoshida T."/>
            <person name="Shimamura S."/>
            <person name="Takaki Y."/>
            <person name="Nagai Y."/>
            <person name="Toyoda A."/>
            <person name="Suzuki Y."/>
            <person name="Arimoto A."/>
            <person name="Ishii H."/>
            <person name="Satoh N."/>
            <person name="Nishiyama T."/>
            <person name="Hasebe M."/>
            <person name="Maruyama T."/>
            <person name="Minagawa J."/>
            <person name="Obokata J."/>
            <person name="Shigenobu S."/>
        </authorList>
    </citation>
    <scope>NUCLEOTIDE SEQUENCE [LARGE SCALE GENOMIC DNA]</scope>
</reference>
<organism evidence="1 2">
    <name type="scientific">Plakobranchus ocellatus</name>
    <dbReference type="NCBI Taxonomy" id="259542"/>
    <lineage>
        <taxon>Eukaryota</taxon>
        <taxon>Metazoa</taxon>
        <taxon>Spiralia</taxon>
        <taxon>Lophotrochozoa</taxon>
        <taxon>Mollusca</taxon>
        <taxon>Gastropoda</taxon>
        <taxon>Heterobranchia</taxon>
        <taxon>Euthyneura</taxon>
        <taxon>Panpulmonata</taxon>
        <taxon>Sacoglossa</taxon>
        <taxon>Placobranchoidea</taxon>
        <taxon>Plakobranchidae</taxon>
        <taxon>Plakobranchus</taxon>
    </lineage>
</organism>
<name>A0AAV4BGS0_9GAST</name>
<gene>
    <name evidence="1" type="ORF">PoB_004485300</name>
</gene>
<proteinExistence type="predicted"/>
<sequence>MALRQAGGADGRARTRVRRVPADLRAYSQATVPPTPPSWQFGPRHIWLWKRTQTSNRKVPGALRANFL</sequence>
<evidence type="ECO:0000313" key="2">
    <source>
        <dbReference type="Proteomes" id="UP000735302"/>
    </source>
</evidence>
<comment type="caution">
    <text evidence="1">The sequence shown here is derived from an EMBL/GenBank/DDBJ whole genome shotgun (WGS) entry which is preliminary data.</text>
</comment>
<keyword evidence="2" id="KW-1185">Reference proteome</keyword>